<keyword evidence="2" id="KW-1185">Reference proteome</keyword>
<protein>
    <submittedName>
        <fullName evidence="1">Uncharacterized protein</fullName>
    </submittedName>
</protein>
<comment type="caution">
    <text evidence="1">The sequence shown here is derived from an EMBL/GenBank/DDBJ whole genome shotgun (WGS) entry which is preliminary data.</text>
</comment>
<organism evidence="1 2">
    <name type="scientific">Rhodococcus gannanensis</name>
    <dbReference type="NCBI Taxonomy" id="1960308"/>
    <lineage>
        <taxon>Bacteria</taxon>
        <taxon>Bacillati</taxon>
        <taxon>Actinomycetota</taxon>
        <taxon>Actinomycetes</taxon>
        <taxon>Mycobacteriales</taxon>
        <taxon>Nocardiaceae</taxon>
        <taxon>Rhodococcus</taxon>
    </lineage>
</organism>
<gene>
    <name evidence="1" type="ORF">ACFSJG_09985</name>
</gene>
<dbReference type="Proteomes" id="UP001597286">
    <property type="component" value="Unassembled WGS sequence"/>
</dbReference>
<proteinExistence type="predicted"/>
<sequence>MNDHLHACSDFVTAMFSRDFIEDGLARVAVERIHRGDIGEWVRALAWSGLFSNLAVANTAQAWRRNPRSLLDALLGDADEVTVRRYDAAWRAVAASTVLGSSTAVNE</sequence>
<reference evidence="2" key="1">
    <citation type="journal article" date="2019" name="Int. J. Syst. Evol. Microbiol.">
        <title>The Global Catalogue of Microorganisms (GCM) 10K type strain sequencing project: providing services to taxonomists for standard genome sequencing and annotation.</title>
        <authorList>
            <consortium name="The Broad Institute Genomics Platform"/>
            <consortium name="The Broad Institute Genome Sequencing Center for Infectious Disease"/>
            <person name="Wu L."/>
            <person name="Ma J."/>
        </authorList>
    </citation>
    <scope>NUCLEOTIDE SEQUENCE [LARGE SCALE GENOMIC DNA]</scope>
    <source>
        <strain evidence="2">DT72</strain>
    </source>
</reference>
<evidence type="ECO:0000313" key="2">
    <source>
        <dbReference type="Proteomes" id="UP001597286"/>
    </source>
</evidence>
<evidence type="ECO:0000313" key="1">
    <source>
        <dbReference type="EMBL" id="MFD1812543.1"/>
    </source>
</evidence>
<accession>A0ABW4P287</accession>
<dbReference type="EMBL" id="JBHUFB010000009">
    <property type="protein sequence ID" value="MFD1812543.1"/>
    <property type="molecule type" value="Genomic_DNA"/>
</dbReference>
<name>A0ABW4P287_9NOCA</name>
<dbReference type="RefSeq" id="WP_378485043.1">
    <property type="nucleotide sequence ID" value="NZ_JBHUFB010000009.1"/>
</dbReference>